<dbReference type="SUPFAM" id="SSF51556">
    <property type="entry name" value="Metallo-dependent hydrolases"/>
    <property type="match status" value="1"/>
</dbReference>
<dbReference type="GO" id="GO:0016787">
    <property type="term" value="F:hydrolase activity"/>
    <property type="evidence" value="ECO:0007669"/>
    <property type="project" value="InterPro"/>
</dbReference>
<dbReference type="Proteomes" id="UP001174909">
    <property type="component" value="Unassembled WGS sequence"/>
</dbReference>
<evidence type="ECO:0000313" key="5">
    <source>
        <dbReference type="Proteomes" id="UP001174909"/>
    </source>
</evidence>
<evidence type="ECO:0000256" key="1">
    <source>
        <dbReference type="ARBA" id="ARBA00023239"/>
    </source>
</evidence>
<protein>
    <recommendedName>
        <fullName evidence="2">2-amino-3-carboxymuconate-6-semialdehyde decarboxylase</fullName>
        <ecNumber evidence="2">4.1.1.45</ecNumber>
    </recommendedName>
    <alternativeName>
        <fullName evidence="2">Picolinate carboxylase</fullName>
    </alternativeName>
</protein>
<sequence>MIDGTQVIDYHGHVGRWDPLGMKDDPKLMLHAMDSAGIDKSCVFGIFHPDGTASNDQAAHFIAQHPDRFIGFAYVSPMMPERMIPELTRAIDDLKFPAIKLYPPYTLWPFNQPQWHPIYEFADERGLAVLFHTDGGELSRPRHLSEIAPQYPNANFVAGHAGNVIEPRTEAIAAAQAHPNVYLETCSTYRTPGVIEQLVNEAGADRVLFGSDVPLMDPRPQIGKIITADISDEAKRLILGGNARRLLRI</sequence>
<dbReference type="GO" id="GO:0005829">
    <property type="term" value="C:cytosol"/>
    <property type="evidence" value="ECO:0007669"/>
    <property type="project" value="UniProtKB-UniRule"/>
</dbReference>
<dbReference type="Gene3D" id="3.20.20.140">
    <property type="entry name" value="Metal-dependent hydrolases"/>
    <property type="match status" value="1"/>
</dbReference>
<dbReference type="InterPro" id="IPR006680">
    <property type="entry name" value="Amidohydro-rel"/>
</dbReference>
<keyword evidence="1 2" id="KW-0456">Lyase</keyword>
<proteinExistence type="inferred from homology"/>
<dbReference type="GO" id="GO:1904985">
    <property type="term" value="P:negative regulation of quinolinate biosynthetic process"/>
    <property type="evidence" value="ECO:0007669"/>
    <property type="project" value="UniProtKB-UniRule"/>
</dbReference>
<accession>A0AA35W745</accession>
<evidence type="ECO:0000259" key="3">
    <source>
        <dbReference type="Pfam" id="PF04909"/>
    </source>
</evidence>
<evidence type="ECO:0000256" key="2">
    <source>
        <dbReference type="RuleBase" id="RU366045"/>
    </source>
</evidence>
<organism evidence="4 5">
    <name type="scientific">Geodia barretti</name>
    <name type="common">Barrett's horny sponge</name>
    <dbReference type="NCBI Taxonomy" id="519541"/>
    <lineage>
        <taxon>Eukaryota</taxon>
        <taxon>Metazoa</taxon>
        <taxon>Porifera</taxon>
        <taxon>Demospongiae</taxon>
        <taxon>Heteroscleromorpha</taxon>
        <taxon>Tetractinellida</taxon>
        <taxon>Astrophorina</taxon>
        <taxon>Geodiidae</taxon>
        <taxon>Geodia</taxon>
    </lineage>
</organism>
<feature type="domain" description="Amidohydrolase-related" evidence="3">
    <location>
        <begin position="33"/>
        <end position="249"/>
    </location>
</feature>
<keyword evidence="5" id="KW-1185">Reference proteome</keyword>
<dbReference type="EMBL" id="CASHTH010000991">
    <property type="protein sequence ID" value="CAI8009774.1"/>
    <property type="molecule type" value="Genomic_DNA"/>
</dbReference>
<dbReference type="PANTHER" id="PTHR21240">
    <property type="entry name" value="2-AMINO-3-CARBOXYLMUCONATE-6-SEMIALDEHYDE DECARBOXYLASE"/>
    <property type="match status" value="1"/>
</dbReference>
<dbReference type="InterPro" id="IPR032466">
    <property type="entry name" value="Metal_Hydrolase"/>
</dbReference>
<comment type="pathway">
    <text evidence="2">Secondary metabolite metabolism; quinolate metabolism.</text>
</comment>
<comment type="similarity">
    <text evidence="2">Belongs to the metallo-dependent hydrolases superfamily.</text>
</comment>
<dbReference type="CDD" id="cd01292">
    <property type="entry name" value="metallo-dependent_hydrolases"/>
    <property type="match status" value="1"/>
</dbReference>
<comment type="function">
    <text evidence="2">Converts alpha-amino-beta-carboxymuconate-epsilon-semialdehyde (ACMS) to alpha-aminomuconate semialdehyde (AMS).</text>
</comment>
<dbReference type="GO" id="GO:0001760">
    <property type="term" value="F:aminocarboxymuconate-semialdehyde decarboxylase activity"/>
    <property type="evidence" value="ECO:0007669"/>
    <property type="project" value="UniProtKB-UniRule"/>
</dbReference>
<dbReference type="EC" id="4.1.1.45" evidence="2"/>
<keyword evidence="2" id="KW-0210">Decarboxylase</keyword>
<dbReference type="Pfam" id="PF04909">
    <property type="entry name" value="Amidohydro_2"/>
    <property type="match status" value="1"/>
</dbReference>
<name>A0AA35W745_GEOBA</name>
<gene>
    <name evidence="4" type="ORF">GBAR_LOCUS6535</name>
</gene>
<comment type="subunit">
    <text evidence="2">Monomer.</text>
</comment>
<dbReference type="AlphaFoldDB" id="A0AA35W745"/>
<dbReference type="InterPro" id="IPR032465">
    <property type="entry name" value="ACMSD"/>
</dbReference>
<reference evidence="4" key="1">
    <citation type="submission" date="2023-03" db="EMBL/GenBank/DDBJ databases">
        <authorList>
            <person name="Steffen K."/>
            <person name="Cardenas P."/>
        </authorList>
    </citation>
    <scope>NUCLEOTIDE SEQUENCE</scope>
</reference>
<evidence type="ECO:0000313" key="4">
    <source>
        <dbReference type="EMBL" id="CAI8009774.1"/>
    </source>
</evidence>
<comment type="caution">
    <text evidence="4">The sequence shown here is derived from an EMBL/GenBank/DDBJ whole genome shotgun (WGS) entry which is preliminary data.</text>
</comment>
<comment type="catalytic activity">
    <reaction evidence="2">
        <text>2-amino-3-carboxymuconate 6-semialdehyde + H(+) = 2-aminomuconate 6-semialdehyde + CO2</text>
        <dbReference type="Rhea" id="RHEA:16557"/>
        <dbReference type="ChEBI" id="CHEBI:15378"/>
        <dbReference type="ChEBI" id="CHEBI:16526"/>
        <dbReference type="ChEBI" id="CHEBI:77634"/>
        <dbReference type="ChEBI" id="CHEBI:77803"/>
        <dbReference type="EC" id="4.1.1.45"/>
    </reaction>
</comment>